<comment type="subcellular location">
    <subcellularLocation>
        <location evidence="2">Secreted</location>
    </subcellularLocation>
</comment>
<keyword evidence="21" id="KW-1185">Reference proteome</keyword>
<evidence type="ECO:0000259" key="19">
    <source>
        <dbReference type="PROSITE" id="PS52035"/>
    </source>
</evidence>
<feature type="compositionally biased region" description="Pro residues" evidence="17">
    <location>
        <begin position="458"/>
        <end position="467"/>
    </location>
</feature>
<dbReference type="Proteomes" id="UP000308199">
    <property type="component" value="Unassembled WGS sequence"/>
</dbReference>
<evidence type="ECO:0000256" key="6">
    <source>
        <dbReference type="ARBA" id="ARBA00022670"/>
    </source>
</evidence>
<evidence type="ECO:0000256" key="13">
    <source>
        <dbReference type="ARBA" id="ARBA00025210"/>
    </source>
</evidence>
<evidence type="ECO:0000256" key="17">
    <source>
        <dbReference type="SAM" id="MobiDB-lite"/>
    </source>
</evidence>
<dbReference type="InterPro" id="IPR000834">
    <property type="entry name" value="Peptidase_M14"/>
</dbReference>
<organism evidence="20 21">
    <name type="scientific">Phellinidium pouzarii</name>
    <dbReference type="NCBI Taxonomy" id="167371"/>
    <lineage>
        <taxon>Eukaryota</taxon>
        <taxon>Fungi</taxon>
        <taxon>Dikarya</taxon>
        <taxon>Basidiomycota</taxon>
        <taxon>Agaricomycotina</taxon>
        <taxon>Agaricomycetes</taxon>
        <taxon>Hymenochaetales</taxon>
        <taxon>Hymenochaetaceae</taxon>
        <taxon>Phellinidium</taxon>
    </lineage>
</organism>
<feature type="chain" id="PRO_5020621503" description="Inactive metallocarboxypeptidase ECM14" evidence="18">
    <location>
        <begin position="21"/>
        <end position="578"/>
    </location>
</feature>
<evidence type="ECO:0000256" key="16">
    <source>
        <dbReference type="PROSITE-ProRule" id="PRU01379"/>
    </source>
</evidence>
<evidence type="ECO:0000256" key="9">
    <source>
        <dbReference type="ARBA" id="ARBA00022801"/>
    </source>
</evidence>
<dbReference type="PANTHER" id="PTHR11705">
    <property type="entry name" value="PROTEASE FAMILY M14 CARBOXYPEPTIDASE A,B"/>
    <property type="match status" value="1"/>
</dbReference>
<dbReference type="GO" id="GO:0006508">
    <property type="term" value="P:proteolysis"/>
    <property type="evidence" value="ECO:0007669"/>
    <property type="project" value="UniProtKB-KW"/>
</dbReference>
<evidence type="ECO:0000256" key="5">
    <source>
        <dbReference type="ARBA" id="ARBA00022645"/>
    </source>
</evidence>
<evidence type="ECO:0000256" key="12">
    <source>
        <dbReference type="ARBA" id="ARBA00023157"/>
    </source>
</evidence>
<dbReference type="PRINTS" id="PR00765">
    <property type="entry name" value="CRBOXYPTASEA"/>
</dbReference>
<evidence type="ECO:0000256" key="1">
    <source>
        <dbReference type="ARBA" id="ARBA00001947"/>
    </source>
</evidence>
<evidence type="ECO:0000256" key="11">
    <source>
        <dbReference type="ARBA" id="ARBA00023049"/>
    </source>
</evidence>
<dbReference type="GO" id="GO:0008270">
    <property type="term" value="F:zinc ion binding"/>
    <property type="evidence" value="ECO:0007669"/>
    <property type="project" value="InterPro"/>
</dbReference>
<dbReference type="GO" id="GO:0004181">
    <property type="term" value="F:metallocarboxypeptidase activity"/>
    <property type="evidence" value="ECO:0007669"/>
    <property type="project" value="InterPro"/>
</dbReference>
<keyword evidence="7" id="KW-0479">Metal-binding</keyword>
<dbReference type="OrthoDB" id="3626597at2759"/>
<keyword evidence="10" id="KW-0862">Zinc</keyword>
<keyword evidence="11" id="KW-0482">Metalloprotease</keyword>
<keyword evidence="9" id="KW-0378">Hydrolase</keyword>
<keyword evidence="4" id="KW-0964">Secreted</keyword>
<dbReference type="AlphaFoldDB" id="A0A4S4L054"/>
<evidence type="ECO:0000256" key="2">
    <source>
        <dbReference type="ARBA" id="ARBA00004613"/>
    </source>
</evidence>
<evidence type="ECO:0000256" key="4">
    <source>
        <dbReference type="ARBA" id="ARBA00022525"/>
    </source>
</evidence>
<comment type="cofactor">
    <cofactor evidence="1">
        <name>Zn(2+)</name>
        <dbReference type="ChEBI" id="CHEBI:29105"/>
    </cofactor>
</comment>
<protein>
    <recommendedName>
        <fullName evidence="14">Inactive metallocarboxypeptidase ECM14</fullName>
    </recommendedName>
    <alternativeName>
        <fullName evidence="15">Inactive metallocarboxypeptidase ecm14</fullName>
    </alternativeName>
</protein>
<dbReference type="PROSITE" id="PS52035">
    <property type="entry name" value="PEPTIDASE_M14"/>
    <property type="match status" value="1"/>
</dbReference>
<evidence type="ECO:0000256" key="18">
    <source>
        <dbReference type="SAM" id="SignalP"/>
    </source>
</evidence>
<comment type="function">
    <text evidence="13">Inactive carboxypeptidase that may play a role in cell wall organization and biogenesis.</text>
</comment>
<evidence type="ECO:0000256" key="15">
    <source>
        <dbReference type="ARBA" id="ARBA00026213"/>
    </source>
</evidence>
<dbReference type="GO" id="GO:0005615">
    <property type="term" value="C:extracellular space"/>
    <property type="evidence" value="ECO:0007669"/>
    <property type="project" value="TreeGrafter"/>
</dbReference>
<dbReference type="CDD" id="cd03860">
    <property type="entry name" value="M14_CP_A-B_like"/>
    <property type="match status" value="1"/>
</dbReference>
<feature type="region of interest" description="Disordered" evidence="17">
    <location>
        <begin position="452"/>
        <end position="483"/>
    </location>
</feature>
<dbReference type="SUPFAM" id="SSF53187">
    <property type="entry name" value="Zn-dependent exopeptidases"/>
    <property type="match status" value="1"/>
</dbReference>
<dbReference type="SMART" id="SM00631">
    <property type="entry name" value="Zn_pept"/>
    <property type="match status" value="1"/>
</dbReference>
<keyword evidence="6" id="KW-0645">Protease</keyword>
<comment type="similarity">
    <text evidence="3 16">Belongs to the peptidase M14 family.</text>
</comment>
<proteinExistence type="inferred from homology"/>
<dbReference type="FunFam" id="3.40.630.10:FF:000084">
    <property type="entry name" value="Carboxypeptidase B2"/>
    <property type="match status" value="1"/>
</dbReference>
<evidence type="ECO:0000256" key="10">
    <source>
        <dbReference type="ARBA" id="ARBA00022833"/>
    </source>
</evidence>
<keyword evidence="12" id="KW-1015">Disulfide bond</keyword>
<reference evidence="20 21" key="1">
    <citation type="submission" date="2019-02" db="EMBL/GenBank/DDBJ databases">
        <title>Genome sequencing of the rare red list fungi Phellinidium pouzarii.</title>
        <authorList>
            <person name="Buettner E."/>
            <person name="Kellner H."/>
        </authorList>
    </citation>
    <scope>NUCLEOTIDE SEQUENCE [LARGE SCALE GENOMIC DNA]</scope>
    <source>
        <strain evidence="20 21">DSM 108285</strain>
    </source>
</reference>
<keyword evidence="8 18" id="KW-0732">Signal</keyword>
<gene>
    <name evidence="20" type="ORF">EW145_g5378</name>
</gene>
<evidence type="ECO:0000256" key="14">
    <source>
        <dbReference type="ARBA" id="ARBA00026187"/>
    </source>
</evidence>
<accession>A0A4S4L054</accession>
<evidence type="ECO:0000256" key="7">
    <source>
        <dbReference type="ARBA" id="ARBA00022723"/>
    </source>
</evidence>
<dbReference type="EMBL" id="SGPK01000326">
    <property type="protein sequence ID" value="THH04626.1"/>
    <property type="molecule type" value="Genomic_DNA"/>
</dbReference>
<evidence type="ECO:0000313" key="20">
    <source>
        <dbReference type="EMBL" id="THH04626.1"/>
    </source>
</evidence>
<dbReference type="InterPro" id="IPR057246">
    <property type="entry name" value="CARBOXYPEPT_ZN_1"/>
</dbReference>
<comment type="caution">
    <text evidence="20">The sequence shown here is derived from an EMBL/GenBank/DDBJ whole genome shotgun (WGS) entry which is preliminary data.</text>
</comment>
<dbReference type="Gene3D" id="3.40.630.10">
    <property type="entry name" value="Zn peptidases"/>
    <property type="match status" value="1"/>
</dbReference>
<dbReference type="PROSITE" id="PS00132">
    <property type="entry name" value="CARBOXYPEPT_ZN_1"/>
    <property type="match status" value="1"/>
</dbReference>
<evidence type="ECO:0000256" key="3">
    <source>
        <dbReference type="ARBA" id="ARBA00005988"/>
    </source>
</evidence>
<dbReference type="Pfam" id="PF00246">
    <property type="entry name" value="Peptidase_M14"/>
    <property type="match status" value="1"/>
</dbReference>
<feature type="domain" description="Peptidase M14" evidence="19">
    <location>
        <begin position="110"/>
        <end position="444"/>
    </location>
</feature>
<sequence>MHLPSTATLFTLSVLSLVRSAHILDLEHVYEQAVLSQQPERLWSGAAIGPVAEDTPERLDIVRIYLIETALLKNYLTSYPPQTHPTPPHIVPGTDPWNLSSFHDTTYHDTYHPLFEVNAYMEHLAALFPARISLLELGHSAQGREMFAMRITADGVSTGADADAQGGKKRQKGKMKEKKGFVITGAQHAREWVASAAAMYIAHSLASSPNSSSPSASSAGSLSHLLDDFDFHIIPVPNPDGYVFTWENDRLWYKNRMPVGPDEPCQGLDLNRNWGYQWSPSADYANLNRTESEFEETHSQPGPLPADPCSHWYPGHRPYEAPEVNNIANYVTRASDLEAFLDLRSYGQMISWPYSYACDSLPPDAENLYEAALGIAHAVKKKHGTVYTTGSLCSMLYPAPGNILDWMYGYADIKYSYAAHLRDTGTPDTVNGVKYDSITSVSHRTHKHVDPVSYSLQEPPPPLPPRGAPSETWTRFSDLDSDSDSDLEWMWIRPYGGLRPPEGLVPAPVPSMCWGLGAEPGGRALVFWRPSKAKDEKRRVYANKPDMSIPDEKRSEHRAIMNSDLLEPLELVMLLPVS</sequence>
<name>A0A4S4L054_9AGAM</name>
<feature type="signal peptide" evidence="18">
    <location>
        <begin position="1"/>
        <end position="20"/>
    </location>
</feature>
<comment type="caution">
    <text evidence="16">Lacks conserved residue(s) required for the propagation of feature annotation.</text>
</comment>
<evidence type="ECO:0000256" key="8">
    <source>
        <dbReference type="ARBA" id="ARBA00022729"/>
    </source>
</evidence>
<keyword evidence="5" id="KW-0121">Carboxypeptidase</keyword>
<dbReference type="PANTHER" id="PTHR11705:SF147">
    <property type="entry name" value="INACTIVE METALLOCARBOXYPEPTIDASE ECM14"/>
    <property type="match status" value="1"/>
</dbReference>
<evidence type="ECO:0000313" key="21">
    <source>
        <dbReference type="Proteomes" id="UP000308199"/>
    </source>
</evidence>